<dbReference type="PIRSF" id="PIRSF014728">
    <property type="entry name" value="PqaA"/>
    <property type="match status" value="1"/>
</dbReference>
<name>A0ABV2SGD1_9GAMM</name>
<dbReference type="Pfam" id="PF10142">
    <property type="entry name" value="PhoPQ_related"/>
    <property type="match status" value="1"/>
</dbReference>
<evidence type="ECO:0000313" key="1">
    <source>
        <dbReference type="EMBL" id="MET4756832.1"/>
    </source>
</evidence>
<proteinExistence type="predicted"/>
<keyword evidence="2" id="KW-1185">Reference proteome</keyword>
<dbReference type="SUPFAM" id="SSF53474">
    <property type="entry name" value="alpha/beta-Hydrolases"/>
    <property type="match status" value="1"/>
</dbReference>
<comment type="caution">
    <text evidence="1">The sequence shown here is derived from an EMBL/GenBank/DDBJ whole genome shotgun (WGS) entry which is preliminary data.</text>
</comment>
<dbReference type="Proteomes" id="UP001549366">
    <property type="component" value="Unassembled WGS sequence"/>
</dbReference>
<gene>
    <name evidence="1" type="ORF">V5J35_002024</name>
</gene>
<dbReference type="Gene3D" id="3.40.50.1820">
    <property type="entry name" value="alpha/beta hydrolase"/>
    <property type="match status" value="1"/>
</dbReference>
<dbReference type="PANTHER" id="PTHR31497:SF0">
    <property type="entry name" value="AUTOCRINE PROLIFERATION REPRESSOR PROTEIN A"/>
    <property type="match status" value="1"/>
</dbReference>
<accession>A0ABV2SGD1</accession>
<reference evidence="1 2" key="1">
    <citation type="submission" date="2024-06" db="EMBL/GenBank/DDBJ databases">
        <title>Genomic Encyclopedia of Type Strains, Phase V (KMG-V): Genome sequencing to study the core and pangenomes of soil and plant-associated prokaryotes.</title>
        <authorList>
            <person name="Whitman W."/>
        </authorList>
    </citation>
    <scope>NUCLEOTIDE SEQUENCE [LARGE SCALE GENOMIC DNA]</scope>
    <source>
        <strain evidence="1 2">NE40</strain>
    </source>
</reference>
<protein>
    <submittedName>
        <fullName evidence="1">PhoPQ-activated pathogenicity-related protein</fullName>
    </submittedName>
</protein>
<dbReference type="InterPro" id="IPR029058">
    <property type="entry name" value="AB_hydrolase_fold"/>
</dbReference>
<dbReference type="EMBL" id="JBEWTB010000002">
    <property type="protein sequence ID" value="MET4756832.1"/>
    <property type="molecule type" value="Genomic_DNA"/>
</dbReference>
<organism evidence="1 2">
    <name type="scientific">Endozoicomonas lisbonensis</name>
    <dbReference type="NCBI Taxonomy" id="3120522"/>
    <lineage>
        <taxon>Bacteria</taxon>
        <taxon>Pseudomonadati</taxon>
        <taxon>Pseudomonadota</taxon>
        <taxon>Gammaproteobacteria</taxon>
        <taxon>Oceanospirillales</taxon>
        <taxon>Endozoicomonadaceae</taxon>
        <taxon>Endozoicomonas</taxon>
    </lineage>
</organism>
<dbReference type="InterPro" id="IPR009199">
    <property type="entry name" value="PhoPQ-act_pathogen-rel_PqaA"/>
</dbReference>
<evidence type="ECO:0000313" key="2">
    <source>
        <dbReference type="Proteomes" id="UP001549366"/>
    </source>
</evidence>
<dbReference type="PANTHER" id="PTHR31497">
    <property type="entry name" value="AUTOCRINE PROLIFERATION REPRESSOR PROTEIN A"/>
    <property type="match status" value="1"/>
</dbReference>
<sequence length="509" mass="58220">MENCPLVNIFCLQGFDLSMREKVLCYLDNIQTASQERNRQSLPGVGRNHFHKNYQRTVMMNQVLSDFLALPEPNFQWTVLAEEQLEGQVKAVQLELTSLTWPKGETSDVNHQQWQHRLHLYLPAKDNHQPCLLMINSGTRHDLSMETTPHSQVDSAALCRLTGAPVASLKDIPNQPISFADGKPRSEDDLVAWSWKQFLENPEANRFYPLQWPMVKAVVKAMDVIEAFTDTQNIEVNDFILSGGSKRGWVSWLTASADFRVSSVIPIVIDVLNIEACIRHHHNVYNGWSPAIKDYADEDHNILEALESETTQQLLELIDPFHYKEFLQLPKFVINASGDEFFPPDSARFYYHQLSQPKWLRYLPNCSHYLGREANINTTELMASAYGVLLADSAPVMSWQPLDDGGIELRLSEEPEQACVWFCHNPEARDFRSDELKQQGLRFNSKPLKPVSTSPWVYRFLPEPADKGWTAFFIEASFDNPPFPDLKLTSGIRVLPDIYQLSVNDQTRG</sequence>